<dbReference type="PANTHER" id="PTHR36221">
    <property type="entry name" value="DUF742 DOMAIN-CONTAINING PROTEIN"/>
    <property type="match status" value="1"/>
</dbReference>
<dbReference type="AlphaFoldDB" id="A0A2P8DK66"/>
<dbReference type="PANTHER" id="PTHR36221:SF1">
    <property type="entry name" value="DUF742 DOMAIN-CONTAINING PROTEIN"/>
    <property type="match status" value="1"/>
</dbReference>
<accession>A0A2P8DK66</accession>
<feature type="compositionally biased region" description="Low complexity" evidence="1">
    <location>
        <begin position="32"/>
        <end position="65"/>
    </location>
</feature>
<reference evidence="2 3" key="1">
    <citation type="submission" date="2018-03" db="EMBL/GenBank/DDBJ databases">
        <title>Genomic Encyclopedia of Archaeal and Bacterial Type Strains, Phase II (KMG-II): from individual species to whole genera.</title>
        <authorList>
            <person name="Goeker M."/>
        </authorList>
    </citation>
    <scope>NUCLEOTIDE SEQUENCE [LARGE SCALE GENOMIC DNA]</scope>
    <source>
        <strain evidence="2 3">DSM 45312</strain>
    </source>
</reference>
<evidence type="ECO:0000313" key="2">
    <source>
        <dbReference type="EMBL" id="PSK97622.1"/>
    </source>
</evidence>
<dbReference type="Pfam" id="PF05331">
    <property type="entry name" value="DUF742"/>
    <property type="match status" value="1"/>
</dbReference>
<organism evidence="2 3">
    <name type="scientific">Murinocardiopsis flavida</name>
    <dbReference type="NCBI Taxonomy" id="645275"/>
    <lineage>
        <taxon>Bacteria</taxon>
        <taxon>Bacillati</taxon>
        <taxon>Actinomycetota</taxon>
        <taxon>Actinomycetes</taxon>
        <taxon>Streptosporangiales</taxon>
        <taxon>Nocardiopsidaceae</taxon>
        <taxon>Murinocardiopsis</taxon>
    </lineage>
</organism>
<name>A0A2P8DK66_9ACTN</name>
<protein>
    <submittedName>
        <fullName evidence="2">Uncharacterized protein DUF742</fullName>
    </submittedName>
</protein>
<dbReference type="EMBL" id="PYGA01000007">
    <property type="protein sequence ID" value="PSK97622.1"/>
    <property type="molecule type" value="Genomic_DNA"/>
</dbReference>
<proteinExistence type="predicted"/>
<feature type="region of interest" description="Disordered" evidence="1">
    <location>
        <begin position="1"/>
        <end position="88"/>
    </location>
</feature>
<sequence>MTYPDAPGERRTAPEAFPAPSRHPGLRGREGANAPPRRAHAAPEPSGAAARPPTSPAAVAAPAAGGDQGTGPLVRPYTVTGGRTRPKGTGLDMISLVVAARTRIDWRMLEPEHADILRLCRRPVSVAEVSARLDLPMTVVKVLLGDLISRGDVHTRAPRPAAEPPEMNILQAVLDGIRKL</sequence>
<keyword evidence="3" id="KW-1185">Reference proteome</keyword>
<evidence type="ECO:0000313" key="3">
    <source>
        <dbReference type="Proteomes" id="UP000240542"/>
    </source>
</evidence>
<dbReference type="Proteomes" id="UP000240542">
    <property type="component" value="Unassembled WGS sequence"/>
</dbReference>
<dbReference type="OrthoDB" id="4274007at2"/>
<comment type="caution">
    <text evidence="2">The sequence shown here is derived from an EMBL/GenBank/DDBJ whole genome shotgun (WGS) entry which is preliminary data.</text>
</comment>
<evidence type="ECO:0000256" key="1">
    <source>
        <dbReference type="SAM" id="MobiDB-lite"/>
    </source>
</evidence>
<gene>
    <name evidence="2" type="ORF">CLV63_10710</name>
</gene>
<dbReference type="InterPro" id="IPR007995">
    <property type="entry name" value="DUF742"/>
</dbReference>